<evidence type="ECO:0000313" key="2">
    <source>
        <dbReference type="Proteomes" id="UP000607653"/>
    </source>
</evidence>
<name>A0A822YPV4_NELNU</name>
<dbReference type="PANTHER" id="PTHR47191:SF2">
    <property type="entry name" value="OS05G0170800 PROTEIN"/>
    <property type="match status" value="1"/>
</dbReference>
<comment type="caution">
    <text evidence="1">The sequence shown here is derived from an EMBL/GenBank/DDBJ whole genome shotgun (WGS) entry which is preliminary data.</text>
</comment>
<reference evidence="1 2" key="1">
    <citation type="journal article" date="2020" name="Mol. Biol. Evol.">
        <title>Distinct Expression and Methylation Patterns for Genes with Different Fates following a Single Whole-Genome Duplication in Flowering Plants.</title>
        <authorList>
            <person name="Shi T."/>
            <person name="Rahmani R.S."/>
            <person name="Gugger P.F."/>
            <person name="Wang M."/>
            <person name="Li H."/>
            <person name="Zhang Y."/>
            <person name="Li Z."/>
            <person name="Wang Q."/>
            <person name="Van de Peer Y."/>
            <person name="Marchal K."/>
            <person name="Chen J."/>
        </authorList>
    </citation>
    <scope>NUCLEOTIDE SEQUENCE [LARGE SCALE GENOMIC DNA]</scope>
    <source>
        <tissue evidence="1">Leaf</tissue>
    </source>
</reference>
<dbReference type="Proteomes" id="UP000607653">
    <property type="component" value="Unassembled WGS sequence"/>
</dbReference>
<sequence>MQSLNFKVFTEFNTARRWPWLGRPRCRDITRICKTIACSSEKNIDGKGNETTGSFVFRSQTRVFLKQQIEVAAKSEDYKEAARITDSMRLFGEEEPVLHLRRLMKEAVANERFEGFRVQVRSLYIEDHSQPSMDQYLFFCVQDKNYQ</sequence>
<proteinExistence type="predicted"/>
<dbReference type="EMBL" id="DUZY01000004">
    <property type="protein sequence ID" value="DAD34547.1"/>
    <property type="molecule type" value="Genomic_DNA"/>
</dbReference>
<accession>A0A822YPV4</accession>
<protein>
    <submittedName>
        <fullName evidence="1">Uncharacterized protein</fullName>
    </submittedName>
</protein>
<evidence type="ECO:0000313" key="1">
    <source>
        <dbReference type="EMBL" id="DAD34547.1"/>
    </source>
</evidence>
<dbReference type="InterPro" id="IPR050718">
    <property type="entry name" value="ApaG-like"/>
</dbReference>
<dbReference type="PANTHER" id="PTHR47191">
    <property type="entry name" value="OS05G0170800 PROTEIN"/>
    <property type="match status" value="1"/>
</dbReference>
<gene>
    <name evidence="1" type="ORF">HUJ06_005187</name>
</gene>
<keyword evidence="2" id="KW-1185">Reference proteome</keyword>
<organism evidence="1 2">
    <name type="scientific">Nelumbo nucifera</name>
    <name type="common">Sacred lotus</name>
    <dbReference type="NCBI Taxonomy" id="4432"/>
    <lineage>
        <taxon>Eukaryota</taxon>
        <taxon>Viridiplantae</taxon>
        <taxon>Streptophyta</taxon>
        <taxon>Embryophyta</taxon>
        <taxon>Tracheophyta</taxon>
        <taxon>Spermatophyta</taxon>
        <taxon>Magnoliopsida</taxon>
        <taxon>Proteales</taxon>
        <taxon>Nelumbonaceae</taxon>
        <taxon>Nelumbo</taxon>
    </lineage>
</organism>
<dbReference type="AlphaFoldDB" id="A0A822YPV4"/>